<gene>
    <name evidence="5" type="ORF">GPLA_0954</name>
</gene>
<feature type="binding site" evidence="3">
    <location>
        <begin position="6"/>
        <end position="11"/>
    </location>
    <ligand>
        <name>substrate</name>
    </ligand>
</feature>
<protein>
    <recommendedName>
        <fullName evidence="4">Gamma-glutamylcyclotransferase AIG2-like domain-containing protein</fullName>
    </recommendedName>
</protein>
<dbReference type="GO" id="GO:0003839">
    <property type="term" value="F:gamma-glutamylcyclotransferase activity"/>
    <property type="evidence" value="ECO:0007669"/>
    <property type="project" value="InterPro"/>
</dbReference>
<dbReference type="InterPro" id="IPR017939">
    <property type="entry name" value="G-Glutamylcylcotransferase"/>
</dbReference>
<dbReference type="RefSeq" id="WP_007103674.1">
    <property type="nucleotide sequence ID" value="NZ_BAER01000024.1"/>
</dbReference>
<dbReference type="Pfam" id="PF06094">
    <property type="entry name" value="GGACT"/>
    <property type="match status" value="1"/>
</dbReference>
<dbReference type="InterPro" id="IPR013024">
    <property type="entry name" value="GGCT-like"/>
</dbReference>
<feature type="active site" description="Proton acceptor" evidence="2">
    <location>
        <position position="79"/>
    </location>
</feature>
<keyword evidence="1" id="KW-0456">Lyase</keyword>
<dbReference type="PANTHER" id="PTHR12935">
    <property type="entry name" value="GAMMA-GLUTAMYLCYCLOTRANSFERASE"/>
    <property type="match status" value="1"/>
</dbReference>
<evidence type="ECO:0000313" key="5">
    <source>
        <dbReference type="EMBL" id="GAC31870.1"/>
    </source>
</evidence>
<evidence type="ECO:0000256" key="1">
    <source>
        <dbReference type="ARBA" id="ARBA00023239"/>
    </source>
</evidence>
<proteinExistence type="predicted"/>
<dbReference type="Proteomes" id="UP000006322">
    <property type="component" value="Unassembled WGS sequence"/>
</dbReference>
<feature type="binding site" evidence="3">
    <location>
        <position position="118"/>
    </location>
    <ligand>
        <name>substrate</name>
    </ligand>
</feature>
<sequence>MSELLYAAYGSNLHPYRLCARVPTANLIGISHIDGYGLRFNKRGKDGSAKCSIEVAAEKTCVAVYSINTDDTAVLDLIEGLGRGYHRAIVEVSNVGPCWTYIATPEAVDNTLIPFSWYKRLVMLGCEYHDFPVAYVDAIRAIADVNDPVIDRHTVNLELVGRLEQVMHKGDFIDR</sequence>
<keyword evidence="6" id="KW-1185">Reference proteome</keyword>
<evidence type="ECO:0000256" key="2">
    <source>
        <dbReference type="PIRSR" id="PIRSR617939-1"/>
    </source>
</evidence>
<dbReference type="EMBL" id="BAER01000024">
    <property type="protein sequence ID" value="GAC31870.1"/>
    <property type="molecule type" value="Genomic_DNA"/>
</dbReference>
<dbReference type="AlphaFoldDB" id="K7A8X9"/>
<dbReference type="OrthoDB" id="5401862at2"/>
<accession>K7A8X9</accession>
<reference evidence="6" key="1">
    <citation type="journal article" date="2014" name="Environ. Microbiol.">
        <title>Comparative genomics of the marine bacterial genus Glaciecola reveals the high degree of genomic diversity and genomic characteristic for cold adaptation.</title>
        <authorList>
            <person name="Qin Q.L."/>
            <person name="Xie B.B."/>
            <person name="Yu Y."/>
            <person name="Shu Y.L."/>
            <person name="Rong J.C."/>
            <person name="Zhang Y.J."/>
            <person name="Zhao D.L."/>
            <person name="Chen X.L."/>
            <person name="Zhang X.Y."/>
            <person name="Chen B."/>
            <person name="Zhou B.C."/>
            <person name="Zhang Y.Z."/>
        </authorList>
    </citation>
    <scope>NUCLEOTIDE SEQUENCE [LARGE SCALE GENOMIC DNA]</scope>
    <source>
        <strain evidence="6">LMG 21857</strain>
    </source>
</reference>
<dbReference type="InterPro" id="IPR036568">
    <property type="entry name" value="GGCT-like_sf"/>
</dbReference>
<dbReference type="SUPFAM" id="SSF110857">
    <property type="entry name" value="Gamma-glutamyl cyclotransferase-like"/>
    <property type="match status" value="1"/>
</dbReference>
<organism evidence="5 6">
    <name type="scientific">Paraglaciecola polaris LMG 21857</name>
    <dbReference type="NCBI Taxonomy" id="1129793"/>
    <lineage>
        <taxon>Bacteria</taxon>
        <taxon>Pseudomonadati</taxon>
        <taxon>Pseudomonadota</taxon>
        <taxon>Gammaproteobacteria</taxon>
        <taxon>Alteromonadales</taxon>
        <taxon>Alteromonadaceae</taxon>
        <taxon>Paraglaciecola</taxon>
    </lineage>
</organism>
<comment type="caution">
    <text evidence="5">The sequence shown here is derived from an EMBL/GenBank/DDBJ whole genome shotgun (WGS) entry which is preliminary data.</text>
</comment>
<dbReference type="Gene3D" id="3.10.490.10">
    <property type="entry name" value="Gamma-glutamyl cyclotransferase-like"/>
    <property type="match status" value="1"/>
</dbReference>
<feature type="domain" description="Gamma-glutamylcyclotransferase AIG2-like" evidence="4">
    <location>
        <begin position="8"/>
        <end position="114"/>
    </location>
</feature>
<evidence type="ECO:0000256" key="3">
    <source>
        <dbReference type="PIRSR" id="PIRSR617939-2"/>
    </source>
</evidence>
<dbReference type="CDD" id="cd06661">
    <property type="entry name" value="GGCT_like"/>
    <property type="match status" value="1"/>
</dbReference>
<dbReference type="STRING" id="1129793.GPLA_0954"/>
<name>K7A8X9_9ALTE</name>
<evidence type="ECO:0000259" key="4">
    <source>
        <dbReference type="Pfam" id="PF06094"/>
    </source>
</evidence>
<evidence type="ECO:0000313" key="6">
    <source>
        <dbReference type="Proteomes" id="UP000006322"/>
    </source>
</evidence>
<dbReference type="PANTHER" id="PTHR12935:SF0">
    <property type="entry name" value="GAMMA-GLUTAMYLCYCLOTRANSFERASE"/>
    <property type="match status" value="1"/>
</dbReference>
<dbReference type="InterPro" id="IPR009288">
    <property type="entry name" value="AIG2-like_dom"/>
</dbReference>